<reference evidence="1" key="2">
    <citation type="submission" date="2020-11" db="EMBL/GenBank/DDBJ databases">
        <authorList>
            <person name="McCartney M.A."/>
            <person name="Auch B."/>
            <person name="Kono T."/>
            <person name="Mallez S."/>
            <person name="Becker A."/>
            <person name="Gohl D.M."/>
            <person name="Silverstein K.A.T."/>
            <person name="Koren S."/>
            <person name="Bechman K.B."/>
            <person name="Herman A."/>
            <person name="Abrahante J.E."/>
            <person name="Garbe J."/>
        </authorList>
    </citation>
    <scope>NUCLEOTIDE SEQUENCE</scope>
    <source>
        <strain evidence="1">Duluth1</strain>
        <tissue evidence="1">Whole animal</tissue>
    </source>
</reference>
<comment type="caution">
    <text evidence="1">The sequence shown here is derived from an EMBL/GenBank/DDBJ whole genome shotgun (WGS) entry which is preliminary data.</text>
</comment>
<dbReference type="Proteomes" id="UP000828390">
    <property type="component" value="Unassembled WGS sequence"/>
</dbReference>
<keyword evidence="2" id="KW-1185">Reference proteome</keyword>
<gene>
    <name evidence="1" type="ORF">DPMN_146417</name>
</gene>
<accession>A0A9D4F7V2</accession>
<dbReference type="EMBL" id="JAIWYP010000007">
    <property type="protein sequence ID" value="KAH3792916.1"/>
    <property type="molecule type" value="Genomic_DNA"/>
</dbReference>
<organism evidence="1 2">
    <name type="scientific">Dreissena polymorpha</name>
    <name type="common">Zebra mussel</name>
    <name type="synonym">Mytilus polymorpha</name>
    <dbReference type="NCBI Taxonomy" id="45954"/>
    <lineage>
        <taxon>Eukaryota</taxon>
        <taxon>Metazoa</taxon>
        <taxon>Spiralia</taxon>
        <taxon>Lophotrochozoa</taxon>
        <taxon>Mollusca</taxon>
        <taxon>Bivalvia</taxon>
        <taxon>Autobranchia</taxon>
        <taxon>Heteroconchia</taxon>
        <taxon>Euheterodonta</taxon>
        <taxon>Imparidentia</taxon>
        <taxon>Neoheterodontei</taxon>
        <taxon>Myida</taxon>
        <taxon>Dreissenoidea</taxon>
        <taxon>Dreissenidae</taxon>
        <taxon>Dreissena</taxon>
    </lineage>
</organism>
<evidence type="ECO:0000313" key="1">
    <source>
        <dbReference type="EMBL" id="KAH3792916.1"/>
    </source>
</evidence>
<protein>
    <submittedName>
        <fullName evidence="1">Uncharacterized protein</fullName>
    </submittedName>
</protein>
<name>A0A9D4F7V2_DREPO</name>
<proteinExistence type="predicted"/>
<sequence length="54" mass="6377">MRRSLEGQCLQQQGSHVPRMLRGYDTPRLAYSKDSQLAHKHAFGMCLSLHWFRF</sequence>
<reference evidence="1" key="1">
    <citation type="journal article" date="2019" name="bioRxiv">
        <title>The Genome of the Zebra Mussel, Dreissena polymorpha: A Resource for Invasive Species Research.</title>
        <authorList>
            <person name="McCartney M.A."/>
            <person name="Auch B."/>
            <person name="Kono T."/>
            <person name="Mallez S."/>
            <person name="Zhang Y."/>
            <person name="Obille A."/>
            <person name="Becker A."/>
            <person name="Abrahante J.E."/>
            <person name="Garbe J."/>
            <person name="Badalamenti J.P."/>
            <person name="Herman A."/>
            <person name="Mangelson H."/>
            <person name="Liachko I."/>
            <person name="Sullivan S."/>
            <person name="Sone E.D."/>
            <person name="Koren S."/>
            <person name="Silverstein K.A.T."/>
            <person name="Beckman K.B."/>
            <person name="Gohl D.M."/>
        </authorList>
    </citation>
    <scope>NUCLEOTIDE SEQUENCE</scope>
    <source>
        <strain evidence="1">Duluth1</strain>
        <tissue evidence="1">Whole animal</tissue>
    </source>
</reference>
<evidence type="ECO:0000313" key="2">
    <source>
        <dbReference type="Proteomes" id="UP000828390"/>
    </source>
</evidence>
<dbReference type="AlphaFoldDB" id="A0A9D4F7V2"/>